<dbReference type="PATRIC" id="fig|1872076.5.peg.3401"/>
<dbReference type="InterPro" id="IPR050834">
    <property type="entry name" value="Glycosyltransf_2"/>
</dbReference>
<name>A0A1E3X8S1_9BACT</name>
<evidence type="ECO:0000259" key="1">
    <source>
        <dbReference type="Pfam" id="PF00535"/>
    </source>
</evidence>
<dbReference type="InterPro" id="IPR001173">
    <property type="entry name" value="Glyco_trans_2-like"/>
</dbReference>
<dbReference type="PANTHER" id="PTHR43685:SF2">
    <property type="entry name" value="GLYCOSYLTRANSFERASE 2-LIKE DOMAIN-CONTAINING PROTEIN"/>
    <property type="match status" value="1"/>
</dbReference>
<evidence type="ECO:0000313" key="3">
    <source>
        <dbReference type="Proteomes" id="UP000094056"/>
    </source>
</evidence>
<evidence type="ECO:0000313" key="2">
    <source>
        <dbReference type="EMBL" id="ODS32018.1"/>
    </source>
</evidence>
<keyword evidence="2" id="KW-0808">Transferase</keyword>
<dbReference type="SUPFAM" id="SSF53448">
    <property type="entry name" value="Nucleotide-diphospho-sugar transferases"/>
    <property type="match status" value="1"/>
</dbReference>
<protein>
    <submittedName>
        <fullName evidence="2">Glycosyltransferase</fullName>
    </submittedName>
</protein>
<dbReference type="AlphaFoldDB" id="A0A1E3X8S1"/>
<feature type="domain" description="Glycosyltransferase 2-like" evidence="1">
    <location>
        <begin position="13"/>
        <end position="126"/>
    </location>
</feature>
<dbReference type="GO" id="GO:0016740">
    <property type="term" value="F:transferase activity"/>
    <property type="evidence" value="ECO:0007669"/>
    <property type="project" value="UniProtKB-KW"/>
</dbReference>
<sequence>MDSQQLDQFPEISIIMPTYNNARYIGEAIDSVFSQTYDNYELIIIDNYSIDEMVEVVTSYQSSKIKLIRFSNNGIIDASRNVGIRASKGKYIAFLDSDDLWLPEKLTRQVVYMERHLDLDLVYGLAKSIGNPLFEGRLVAQPKGSAFCSTFEGLFISNSIVCMTVMARASSLKRVGLFNEDPNFVRVEDWDLWLRIAHDYKIGFIPEVLGFHRVHAQNVSKDETSYLKPLNVIKKYENMSWVSQELVERSRYSFYFAAAMSYLYLLNREMRSHFLKVFIGSSSYFLRLKAFCGLYFSYLPKIIQRNLLKLFCSYRKSEMNDRCNFR</sequence>
<dbReference type="InterPro" id="IPR029044">
    <property type="entry name" value="Nucleotide-diphossugar_trans"/>
</dbReference>
<proteinExistence type="predicted"/>
<reference evidence="2 3" key="1">
    <citation type="submission" date="2016-07" db="EMBL/GenBank/DDBJ databases">
        <title>Draft genome of Scalindua rubra, obtained from a brine-seawater interface in the Red Sea, sheds light on salt adaptation in anammox bacteria.</title>
        <authorList>
            <person name="Speth D.R."/>
            <person name="Lagkouvardos I."/>
            <person name="Wang Y."/>
            <person name="Qian P.-Y."/>
            <person name="Dutilh B.E."/>
            <person name="Jetten M.S."/>
        </authorList>
    </citation>
    <scope>NUCLEOTIDE SEQUENCE [LARGE SCALE GENOMIC DNA]</scope>
    <source>
        <strain evidence="2">BSI-1</strain>
    </source>
</reference>
<gene>
    <name evidence="2" type="ORF">SCARUB_02873</name>
</gene>
<dbReference type="Proteomes" id="UP000094056">
    <property type="component" value="Unassembled WGS sequence"/>
</dbReference>
<dbReference type="PANTHER" id="PTHR43685">
    <property type="entry name" value="GLYCOSYLTRANSFERASE"/>
    <property type="match status" value="1"/>
</dbReference>
<comment type="caution">
    <text evidence="2">The sequence shown here is derived from an EMBL/GenBank/DDBJ whole genome shotgun (WGS) entry which is preliminary data.</text>
</comment>
<dbReference type="Gene3D" id="3.90.550.10">
    <property type="entry name" value="Spore Coat Polysaccharide Biosynthesis Protein SpsA, Chain A"/>
    <property type="match status" value="1"/>
</dbReference>
<organism evidence="2 3">
    <name type="scientific">Candidatus Scalindua rubra</name>
    <dbReference type="NCBI Taxonomy" id="1872076"/>
    <lineage>
        <taxon>Bacteria</taxon>
        <taxon>Pseudomonadati</taxon>
        <taxon>Planctomycetota</taxon>
        <taxon>Candidatus Brocadiia</taxon>
        <taxon>Candidatus Brocadiales</taxon>
        <taxon>Candidatus Scalinduaceae</taxon>
        <taxon>Candidatus Scalindua</taxon>
    </lineage>
</organism>
<dbReference type="EMBL" id="MAYW01000082">
    <property type="protein sequence ID" value="ODS32018.1"/>
    <property type="molecule type" value="Genomic_DNA"/>
</dbReference>
<dbReference type="Pfam" id="PF00535">
    <property type="entry name" value="Glycos_transf_2"/>
    <property type="match status" value="1"/>
</dbReference>
<accession>A0A1E3X8S1</accession>